<proteinExistence type="predicted"/>
<dbReference type="RefSeq" id="WP_261934841.1">
    <property type="nucleotide sequence ID" value="NZ_AP018817.1"/>
</dbReference>
<keyword evidence="1" id="KW-0732">Signal</keyword>
<evidence type="ECO:0008006" key="4">
    <source>
        <dbReference type="Google" id="ProtNLM"/>
    </source>
</evidence>
<protein>
    <recommendedName>
        <fullName evidence="4">Murein transglycosylase</fullName>
    </recommendedName>
</protein>
<name>A0ABN5WDW5_9SPHN</name>
<dbReference type="EMBL" id="AP018817">
    <property type="protein sequence ID" value="BBF70511.1"/>
    <property type="molecule type" value="Genomic_DNA"/>
</dbReference>
<keyword evidence="3" id="KW-1185">Reference proteome</keyword>
<dbReference type="Proteomes" id="UP001059971">
    <property type="component" value="Chromosome 1"/>
</dbReference>
<evidence type="ECO:0000313" key="3">
    <source>
        <dbReference type="Proteomes" id="UP001059971"/>
    </source>
</evidence>
<dbReference type="CDD" id="cd13400">
    <property type="entry name" value="LT_IagB-like"/>
    <property type="match status" value="1"/>
</dbReference>
<organism evidence="2 3">
    <name type="scientific">Sphingomonas bisphenolicum</name>
    <dbReference type="NCBI Taxonomy" id="296544"/>
    <lineage>
        <taxon>Bacteria</taxon>
        <taxon>Pseudomonadati</taxon>
        <taxon>Pseudomonadota</taxon>
        <taxon>Alphaproteobacteria</taxon>
        <taxon>Sphingomonadales</taxon>
        <taxon>Sphingomonadaceae</taxon>
        <taxon>Sphingomonas</taxon>
    </lineage>
</organism>
<reference evidence="2" key="1">
    <citation type="submission" date="2018-07" db="EMBL/GenBank/DDBJ databases">
        <title>Complete genome sequence of Sphingomonas bisphenolicum strain AO1, a bisphenol A degradative bacterium isolated from Japanese farm field.</title>
        <authorList>
            <person name="Murakami M."/>
            <person name="Koh M."/>
            <person name="Koba S."/>
            <person name="Matsumura Y."/>
        </authorList>
    </citation>
    <scope>NUCLEOTIDE SEQUENCE</scope>
    <source>
        <strain evidence="2">AO1</strain>
    </source>
</reference>
<dbReference type="InterPro" id="IPR023346">
    <property type="entry name" value="Lysozyme-like_dom_sf"/>
</dbReference>
<dbReference type="SUPFAM" id="SSF53955">
    <property type="entry name" value="Lysozyme-like"/>
    <property type="match status" value="1"/>
</dbReference>
<feature type="signal peptide" evidence="1">
    <location>
        <begin position="1"/>
        <end position="23"/>
    </location>
</feature>
<evidence type="ECO:0000256" key="1">
    <source>
        <dbReference type="SAM" id="SignalP"/>
    </source>
</evidence>
<sequence>MVTIGKRIAALMALIIWQSEGLAATSGHDAADERRVASCIRQAAGGRKWLEVTLWGLRDQEGGWIGAAVPNRDGSHDLGPLQINSWWVPKIAEMLERRPEDVRRWLRYDPCFNTNTARWIFVTALASTGSYWTAVGVYHSPNSDRQRGYAISVAHHLRRRFGGTVFPSGSGRHR</sequence>
<feature type="chain" id="PRO_5047396967" description="Murein transglycosylase" evidence="1">
    <location>
        <begin position="24"/>
        <end position="174"/>
    </location>
</feature>
<gene>
    <name evidence="2" type="ORF">SBA_ch1_27110</name>
</gene>
<accession>A0ABN5WDW5</accession>
<evidence type="ECO:0000313" key="2">
    <source>
        <dbReference type="EMBL" id="BBF70511.1"/>
    </source>
</evidence>